<protein>
    <submittedName>
        <fullName evidence="2">Uncharacterized protein</fullName>
    </submittedName>
</protein>
<feature type="region of interest" description="Disordered" evidence="1">
    <location>
        <begin position="1"/>
        <end position="102"/>
    </location>
</feature>
<evidence type="ECO:0000256" key="1">
    <source>
        <dbReference type="SAM" id="MobiDB-lite"/>
    </source>
</evidence>
<dbReference type="RefSeq" id="WP_250921018.1">
    <property type="nucleotide sequence ID" value="NZ_JAMQAW010000025.1"/>
</dbReference>
<feature type="compositionally biased region" description="Acidic residues" evidence="1">
    <location>
        <begin position="55"/>
        <end position="67"/>
    </location>
</feature>
<evidence type="ECO:0000313" key="3">
    <source>
        <dbReference type="Proteomes" id="UP001431429"/>
    </source>
</evidence>
<reference evidence="2" key="1">
    <citation type="submission" date="2022-06" db="EMBL/GenBank/DDBJ databases">
        <title>Genome public.</title>
        <authorList>
            <person name="Sun Q."/>
        </authorList>
    </citation>
    <scope>NUCLEOTIDE SEQUENCE</scope>
    <source>
        <strain evidence="2">CWNU-1</strain>
    </source>
</reference>
<gene>
    <name evidence="2" type="ORF">NBG84_20690</name>
</gene>
<proteinExistence type="predicted"/>
<feature type="compositionally biased region" description="Basic and acidic residues" evidence="1">
    <location>
        <begin position="1"/>
        <end position="25"/>
    </location>
</feature>
<sequence length="102" mass="11192">MADTRQQDRDQDQDQDRDQEQEQHPDQPVPRDLPDQQVQEGGDYLDVPPPPSSDESADEPDESADDPGDQRLPEADEAGAGRGEPRSGSVHPEQPVPDEPTG</sequence>
<dbReference type="EMBL" id="JAMQAW010000025">
    <property type="protein sequence ID" value="MCM2390687.1"/>
    <property type="molecule type" value="Genomic_DNA"/>
</dbReference>
<keyword evidence="3" id="KW-1185">Reference proteome</keyword>
<name>A0ABT0UQ06_9ACTN</name>
<accession>A0ABT0UQ06</accession>
<comment type="caution">
    <text evidence="2">The sequence shown here is derived from an EMBL/GenBank/DDBJ whole genome shotgun (WGS) entry which is preliminary data.</text>
</comment>
<organism evidence="2 3">
    <name type="scientific">Streptomyces albipurpureus</name>
    <dbReference type="NCBI Taxonomy" id="2897419"/>
    <lineage>
        <taxon>Bacteria</taxon>
        <taxon>Bacillati</taxon>
        <taxon>Actinomycetota</taxon>
        <taxon>Actinomycetes</taxon>
        <taxon>Kitasatosporales</taxon>
        <taxon>Streptomycetaceae</taxon>
        <taxon>Streptomyces</taxon>
    </lineage>
</organism>
<dbReference type="Proteomes" id="UP001431429">
    <property type="component" value="Unassembled WGS sequence"/>
</dbReference>
<evidence type="ECO:0000313" key="2">
    <source>
        <dbReference type="EMBL" id="MCM2390687.1"/>
    </source>
</evidence>